<organism evidence="3 4">
    <name type="scientific">Talaromyces stipitatus (strain ATCC 10500 / CBS 375.48 / QM 6759 / NRRL 1006)</name>
    <name type="common">Penicillium stipitatum</name>
    <dbReference type="NCBI Taxonomy" id="441959"/>
    <lineage>
        <taxon>Eukaryota</taxon>
        <taxon>Fungi</taxon>
        <taxon>Dikarya</taxon>
        <taxon>Ascomycota</taxon>
        <taxon>Pezizomycotina</taxon>
        <taxon>Eurotiomycetes</taxon>
        <taxon>Eurotiomycetidae</taxon>
        <taxon>Eurotiales</taxon>
        <taxon>Trichocomaceae</taxon>
        <taxon>Talaromyces</taxon>
        <taxon>Talaromyces sect. Talaromyces</taxon>
    </lineage>
</organism>
<accession>B8M5V1</accession>
<dbReference type="AlphaFoldDB" id="B8M5V1"/>
<dbReference type="EMBL" id="EQ962654">
    <property type="protein sequence ID" value="EED20078.1"/>
    <property type="molecule type" value="Genomic_DNA"/>
</dbReference>
<dbReference type="PANTHER" id="PTHR23272">
    <property type="entry name" value="BED FINGER-RELATED"/>
    <property type="match status" value="1"/>
</dbReference>
<dbReference type="InParanoid" id="B8M5V1"/>
<keyword evidence="4" id="KW-1185">Reference proteome</keyword>
<evidence type="ECO:0000313" key="4">
    <source>
        <dbReference type="Proteomes" id="UP000001745"/>
    </source>
</evidence>
<name>B8M5V1_TALSN</name>
<dbReference type="GO" id="GO:0046983">
    <property type="term" value="F:protein dimerization activity"/>
    <property type="evidence" value="ECO:0007669"/>
    <property type="project" value="InterPro"/>
</dbReference>
<dbReference type="SUPFAM" id="SSF53098">
    <property type="entry name" value="Ribonuclease H-like"/>
    <property type="match status" value="1"/>
</dbReference>
<evidence type="ECO:0000313" key="3">
    <source>
        <dbReference type="EMBL" id="EED20078.1"/>
    </source>
</evidence>
<dbReference type="InterPro" id="IPR008906">
    <property type="entry name" value="HATC_C_dom"/>
</dbReference>
<feature type="region of interest" description="Disordered" evidence="1">
    <location>
        <begin position="47"/>
        <end position="92"/>
    </location>
</feature>
<feature type="compositionally biased region" description="Basic and acidic residues" evidence="1">
    <location>
        <begin position="78"/>
        <end position="90"/>
    </location>
</feature>
<feature type="compositionally biased region" description="Acidic residues" evidence="1">
    <location>
        <begin position="47"/>
        <end position="61"/>
    </location>
</feature>
<gene>
    <name evidence="3" type="ORF">TSTA_033250</name>
</gene>
<dbReference type="InterPro" id="IPR012337">
    <property type="entry name" value="RNaseH-like_sf"/>
</dbReference>
<proteinExistence type="predicted"/>
<dbReference type="OrthoDB" id="4505704at2759"/>
<dbReference type="RefSeq" id="XP_002480512.1">
    <property type="nucleotide sequence ID" value="XM_002480467.1"/>
</dbReference>
<protein>
    <recommendedName>
        <fullName evidence="2">HAT C-terminal dimerisation domain-containing protein</fullName>
    </recommendedName>
</protein>
<dbReference type="PANTHER" id="PTHR23272:SF180">
    <property type="entry name" value="TF-B3 DOMAIN-CONTAINING PROTEIN"/>
    <property type="match status" value="1"/>
</dbReference>
<feature type="domain" description="HAT C-terminal dimerisation" evidence="2">
    <location>
        <begin position="308"/>
        <end position="391"/>
    </location>
</feature>
<dbReference type="GeneID" id="8105063"/>
<reference evidence="4" key="1">
    <citation type="journal article" date="2015" name="Genome Announc.">
        <title>Genome sequence of the AIDS-associated pathogen Penicillium marneffei (ATCC18224) and its near taxonomic relative Talaromyces stipitatus (ATCC10500).</title>
        <authorList>
            <person name="Nierman W.C."/>
            <person name="Fedorova-Abrams N.D."/>
            <person name="Andrianopoulos A."/>
        </authorList>
    </citation>
    <scope>NUCLEOTIDE SEQUENCE [LARGE SCALE GENOMIC DNA]</scope>
    <source>
        <strain evidence="4">ATCC 10500 / CBS 375.48 / QM 6759 / NRRL 1006</strain>
    </source>
</reference>
<dbReference type="Pfam" id="PF05699">
    <property type="entry name" value="Dimer_Tnp_hAT"/>
    <property type="match status" value="1"/>
</dbReference>
<sequence>MELKRKLEPSLEIMPDQMTFSVVINLIVQAFLFSSEGDGKLMELYDKEDEEQEGEEAEEEALQSIPLPGKSKDKRKKKNEEPDERGKNIRDIMGPMGKLHNNVVHIRKSANRTTWFKDRAGKIIPLDNRTSWKSWFAMLSVALEDKVKAGLQLYVEHYQDDVSKDDILTTSEWVQLRSIHDFLQFFHEATLYLQGDHTTLERVLESIDILQSIIQTTLETASKAKDEFMAPQLQRAQEKNITTEGEKKLYIVRKLWERFRDRIPFSAVLYESESVGKHALQPEENLSVFHKTRRMHILKRIRPRYQDEFDIYVGENPVILENDTTAIQWWSRPILHGGYPRLSQLAIEVLSIPGMSGKPERVISGYHRRVPWDRTKASVRLLEASECVKDWVAQGILVDTLL</sequence>
<evidence type="ECO:0000256" key="1">
    <source>
        <dbReference type="SAM" id="MobiDB-lite"/>
    </source>
</evidence>
<dbReference type="PhylomeDB" id="B8M5V1"/>
<dbReference type="VEuPathDB" id="FungiDB:TSTA_033250"/>
<evidence type="ECO:0000259" key="2">
    <source>
        <dbReference type="Pfam" id="PF05699"/>
    </source>
</evidence>
<dbReference type="HOGENOM" id="CLU_009123_10_2_1"/>
<dbReference type="Proteomes" id="UP000001745">
    <property type="component" value="Unassembled WGS sequence"/>
</dbReference>